<gene>
    <name evidence="2" type="ORF">Ahy_B03g067970</name>
</gene>
<feature type="compositionally biased region" description="Low complexity" evidence="1">
    <location>
        <begin position="397"/>
        <end position="408"/>
    </location>
</feature>
<sequence>MGSFTLTVYHGVDLDMKMGCCELRQFGYTKENISAMWYKDLASQWLEKTLKLFATDKDALKMCKIANLRGHVEVFVVHVVEDAEEFPEAGFINVGGQTEEMRGNELVVYEGEKGQEVKNDDVQQGNEGDKLETDVAAENERTEINSDDNSDDDEFIPSDPEVDSADNIQFTDSDEKYDDESGFEEDTSAKNSKSVDKGKRVMNVDFSDEEVFNSDEVDLEYEVGVGSDDEEGKGEDNNETRSYPIHKDCKDMSSYKWEVGTVFASRHEFKDAVTSYAVQTRRGLRYVKLDLHTNFDDVMPPPYRKPSHRPVKKRKRGPDESETRCQIHLSKRGQIQRCSKYGALGHKRGRCSNPPLPTQPPKQTAAKKTNGGRKISQPAVQSTTRGRKRSKPQEKLSSQPQPAPSSTPITRSKSSHSQPIPKPTTHASRPNSTPAATPKQRPKMKPIRSST</sequence>
<feature type="compositionally biased region" description="Basic residues" evidence="1">
    <location>
        <begin position="440"/>
        <end position="451"/>
    </location>
</feature>
<evidence type="ECO:0000313" key="3">
    <source>
        <dbReference type="Proteomes" id="UP000289738"/>
    </source>
</evidence>
<name>A0A445A8L5_ARAHY</name>
<feature type="compositionally biased region" description="Polar residues" evidence="1">
    <location>
        <begin position="409"/>
        <end position="418"/>
    </location>
</feature>
<feature type="region of interest" description="Disordered" evidence="1">
    <location>
        <begin position="294"/>
        <end position="451"/>
    </location>
</feature>
<organism evidence="2 3">
    <name type="scientific">Arachis hypogaea</name>
    <name type="common">Peanut</name>
    <dbReference type="NCBI Taxonomy" id="3818"/>
    <lineage>
        <taxon>Eukaryota</taxon>
        <taxon>Viridiplantae</taxon>
        <taxon>Streptophyta</taxon>
        <taxon>Embryophyta</taxon>
        <taxon>Tracheophyta</taxon>
        <taxon>Spermatophyta</taxon>
        <taxon>Magnoliopsida</taxon>
        <taxon>eudicotyledons</taxon>
        <taxon>Gunneridae</taxon>
        <taxon>Pentapetalae</taxon>
        <taxon>rosids</taxon>
        <taxon>fabids</taxon>
        <taxon>Fabales</taxon>
        <taxon>Fabaceae</taxon>
        <taxon>Papilionoideae</taxon>
        <taxon>50 kb inversion clade</taxon>
        <taxon>dalbergioids sensu lato</taxon>
        <taxon>Dalbergieae</taxon>
        <taxon>Pterocarpus clade</taxon>
        <taxon>Arachis</taxon>
    </lineage>
</organism>
<proteinExistence type="predicted"/>
<feature type="compositionally biased region" description="Acidic residues" evidence="1">
    <location>
        <begin position="224"/>
        <end position="233"/>
    </location>
</feature>
<feature type="compositionally biased region" description="Basic and acidic residues" evidence="1">
    <location>
        <begin position="234"/>
        <end position="245"/>
    </location>
</feature>
<evidence type="ECO:0000313" key="2">
    <source>
        <dbReference type="EMBL" id="RYR22662.1"/>
    </source>
</evidence>
<accession>A0A445A8L5</accession>
<keyword evidence="3" id="KW-1185">Reference proteome</keyword>
<feature type="compositionally biased region" description="Basic residues" evidence="1">
    <location>
        <begin position="305"/>
        <end position="316"/>
    </location>
</feature>
<dbReference type="AlphaFoldDB" id="A0A445A8L5"/>
<feature type="compositionally biased region" description="Acidic residues" evidence="1">
    <location>
        <begin position="145"/>
        <end position="164"/>
    </location>
</feature>
<feature type="compositionally biased region" description="Acidic residues" evidence="1">
    <location>
        <begin position="175"/>
        <end position="186"/>
    </location>
</feature>
<reference evidence="2 3" key="1">
    <citation type="submission" date="2019-01" db="EMBL/GenBank/DDBJ databases">
        <title>Sequencing of cultivated peanut Arachis hypogaea provides insights into genome evolution and oil improvement.</title>
        <authorList>
            <person name="Chen X."/>
        </authorList>
    </citation>
    <scope>NUCLEOTIDE SEQUENCE [LARGE SCALE GENOMIC DNA]</scope>
    <source>
        <strain evidence="3">cv. Fuhuasheng</strain>
        <tissue evidence="2">Leaves</tissue>
    </source>
</reference>
<feature type="region of interest" description="Disordered" evidence="1">
    <location>
        <begin position="111"/>
        <end position="197"/>
    </location>
</feature>
<dbReference type="Proteomes" id="UP000289738">
    <property type="component" value="Chromosome B03"/>
</dbReference>
<evidence type="ECO:0000256" key="1">
    <source>
        <dbReference type="SAM" id="MobiDB-lite"/>
    </source>
</evidence>
<feature type="compositionally biased region" description="Basic and acidic residues" evidence="1">
    <location>
        <begin position="111"/>
        <end position="144"/>
    </location>
</feature>
<dbReference type="EMBL" id="SDMP01000013">
    <property type="protein sequence ID" value="RYR22662.1"/>
    <property type="molecule type" value="Genomic_DNA"/>
</dbReference>
<comment type="caution">
    <text evidence="2">The sequence shown here is derived from an EMBL/GenBank/DDBJ whole genome shotgun (WGS) entry which is preliminary data.</text>
</comment>
<protein>
    <recommendedName>
        <fullName evidence="4">Transposase MuDR plant domain-containing protein</fullName>
    </recommendedName>
</protein>
<feature type="region of interest" description="Disordered" evidence="1">
    <location>
        <begin position="224"/>
        <end position="245"/>
    </location>
</feature>
<feature type="compositionally biased region" description="Polar residues" evidence="1">
    <location>
        <begin position="425"/>
        <end position="435"/>
    </location>
</feature>
<evidence type="ECO:0008006" key="4">
    <source>
        <dbReference type="Google" id="ProtNLM"/>
    </source>
</evidence>